<organism evidence="2 3">
    <name type="scientific">Abeliophyllum distichum</name>
    <dbReference type="NCBI Taxonomy" id="126358"/>
    <lineage>
        <taxon>Eukaryota</taxon>
        <taxon>Viridiplantae</taxon>
        <taxon>Streptophyta</taxon>
        <taxon>Embryophyta</taxon>
        <taxon>Tracheophyta</taxon>
        <taxon>Spermatophyta</taxon>
        <taxon>Magnoliopsida</taxon>
        <taxon>eudicotyledons</taxon>
        <taxon>Gunneridae</taxon>
        <taxon>Pentapetalae</taxon>
        <taxon>asterids</taxon>
        <taxon>lamiids</taxon>
        <taxon>Lamiales</taxon>
        <taxon>Oleaceae</taxon>
        <taxon>Forsythieae</taxon>
        <taxon>Abeliophyllum</taxon>
    </lineage>
</organism>
<feature type="region of interest" description="Disordered" evidence="1">
    <location>
        <begin position="1"/>
        <end position="26"/>
    </location>
</feature>
<proteinExistence type="predicted"/>
<accession>A0ABD1UNP6</accession>
<feature type="compositionally biased region" description="Low complexity" evidence="1">
    <location>
        <begin position="139"/>
        <end position="165"/>
    </location>
</feature>
<sequence length="165" mass="18708">MPRIKMASKCPRRERPPTSSSEDEAFPENRIDKCPILIGKNVYLASFTFDAHSFHIEDYFVAMGWVSIITLEEKAYPNIMKEFYRDMIYSPGTGCMKFLKKTDNGWQKQKGLMLSQGPSTLPFEGGEKMDEGDDDDDAPSPSHPRSSSRRPSFSTSGFSFTEDLL</sequence>
<gene>
    <name evidence="2" type="ORF">Adt_11397</name>
</gene>
<evidence type="ECO:0000313" key="3">
    <source>
        <dbReference type="Proteomes" id="UP001604336"/>
    </source>
</evidence>
<dbReference type="EMBL" id="JBFOLK010000003">
    <property type="protein sequence ID" value="KAL2526343.1"/>
    <property type="molecule type" value="Genomic_DNA"/>
</dbReference>
<keyword evidence="3" id="KW-1185">Reference proteome</keyword>
<protein>
    <submittedName>
        <fullName evidence="2">Uncharacterized protein</fullName>
    </submittedName>
</protein>
<name>A0ABD1UNP6_9LAMI</name>
<dbReference type="Proteomes" id="UP001604336">
    <property type="component" value="Unassembled WGS sequence"/>
</dbReference>
<comment type="caution">
    <text evidence="2">The sequence shown here is derived from an EMBL/GenBank/DDBJ whole genome shotgun (WGS) entry which is preliminary data.</text>
</comment>
<evidence type="ECO:0000313" key="2">
    <source>
        <dbReference type="EMBL" id="KAL2526343.1"/>
    </source>
</evidence>
<feature type="region of interest" description="Disordered" evidence="1">
    <location>
        <begin position="114"/>
        <end position="165"/>
    </location>
</feature>
<dbReference type="AlphaFoldDB" id="A0ABD1UNP6"/>
<reference evidence="3" key="1">
    <citation type="submission" date="2024-07" db="EMBL/GenBank/DDBJ databases">
        <title>Two chromosome-level genome assemblies of Korean endemic species Abeliophyllum distichum and Forsythia ovata (Oleaceae).</title>
        <authorList>
            <person name="Jang H."/>
        </authorList>
    </citation>
    <scope>NUCLEOTIDE SEQUENCE [LARGE SCALE GENOMIC DNA]</scope>
</reference>
<evidence type="ECO:0000256" key="1">
    <source>
        <dbReference type="SAM" id="MobiDB-lite"/>
    </source>
</evidence>